<feature type="transmembrane region" description="Helical" evidence="1">
    <location>
        <begin position="84"/>
        <end position="105"/>
    </location>
</feature>
<dbReference type="Proteomes" id="UP000324800">
    <property type="component" value="Unassembled WGS sequence"/>
</dbReference>
<keyword evidence="1" id="KW-0472">Membrane</keyword>
<organism evidence="2 3">
    <name type="scientific">Streblomastix strix</name>
    <dbReference type="NCBI Taxonomy" id="222440"/>
    <lineage>
        <taxon>Eukaryota</taxon>
        <taxon>Metamonada</taxon>
        <taxon>Preaxostyla</taxon>
        <taxon>Oxymonadida</taxon>
        <taxon>Streblomastigidae</taxon>
        <taxon>Streblomastix</taxon>
    </lineage>
</organism>
<gene>
    <name evidence="2" type="ORF">EZS28_032610</name>
</gene>
<dbReference type="AlphaFoldDB" id="A0A5J4UNW7"/>
<keyword evidence="1" id="KW-1133">Transmembrane helix</keyword>
<accession>A0A5J4UNW7</accession>
<name>A0A5J4UNW7_9EUKA</name>
<protein>
    <submittedName>
        <fullName evidence="2">Uncharacterized protein</fullName>
    </submittedName>
</protein>
<keyword evidence="1" id="KW-0812">Transmembrane</keyword>
<sequence>MAQWDWSPHYPSRVYRFDPSAHVLSGTTVLAKILKNRIESAKHMHYKGQCNSKKPRMDTLDEDHKQYHVNYISIRNLEKLGLKIMAAMLSSITFHLVVTICVPTYQTK</sequence>
<comment type="caution">
    <text evidence="2">The sequence shown here is derived from an EMBL/GenBank/DDBJ whole genome shotgun (WGS) entry which is preliminary data.</text>
</comment>
<dbReference type="EMBL" id="SNRW01014091">
    <property type="protein sequence ID" value="KAA6371864.1"/>
    <property type="molecule type" value="Genomic_DNA"/>
</dbReference>
<proteinExistence type="predicted"/>
<evidence type="ECO:0000313" key="3">
    <source>
        <dbReference type="Proteomes" id="UP000324800"/>
    </source>
</evidence>
<evidence type="ECO:0000313" key="2">
    <source>
        <dbReference type="EMBL" id="KAA6371864.1"/>
    </source>
</evidence>
<reference evidence="2 3" key="1">
    <citation type="submission" date="2019-03" db="EMBL/GenBank/DDBJ databases">
        <title>Single cell metagenomics reveals metabolic interactions within the superorganism composed of flagellate Streblomastix strix and complex community of Bacteroidetes bacteria on its surface.</title>
        <authorList>
            <person name="Treitli S.C."/>
            <person name="Kolisko M."/>
            <person name="Husnik F."/>
            <person name="Keeling P."/>
            <person name="Hampl V."/>
        </authorList>
    </citation>
    <scope>NUCLEOTIDE SEQUENCE [LARGE SCALE GENOMIC DNA]</scope>
    <source>
        <strain evidence="2">ST1C</strain>
    </source>
</reference>
<evidence type="ECO:0000256" key="1">
    <source>
        <dbReference type="SAM" id="Phobius"/>
    </source>
</evidence>